<comment type="caution">
    <text evidence="2">The sequence shown here is derived from an EMBL/GenBank/DDBJ whole genome shotgun (WGS) entry which is preliminary data.</text>
</comment>
<reference evidence="2 3" key="1">
    <citation type="submission" date="2024-01" db="EMBL/GenBank/DDBJ databases">
        <title>The genomes of 5 underutilized Papilionoideae crops provide insights into root nodulation and disease resistanc.</title>
        <authorList>
            <person name="Jiang F."/>
        </authorList>
    </citation>
    <scope>NUCLEOTIDE SEQUENCE [LARGE SCALE GENOMIC DNA]</scope>
    <source>
        <strain evidence="2">LVBAO_FW01</strain>
        <tissue evidence="2">Leaves</tissue>
    </source>
</reference>
<proteinExistence type="predicted"/>
<evidence type="ECO:0000313" key="2">
    <source>
        <dbReference type="EMBL" id="KAK7304739.1"/>
    </source>
</evidence>
<gene>
    <name evidence="2" type="ORF">VNO77_42626</name>
</gene>
<protein>
    <recommendedName>
        <fullName evidence="4">Transmembrane protein</fullName>
    </recommendedName>
</protein>
<organism evidence="2 3">
    <name type="scientific">Canavalia gladiata</name>
    <name type="common">Sword bean</name>
    <name type="synonym">Dolichos gladiatus</name>
    <dbReference type="NCBI Taxonomy" id="3824"/>
    <lineage>
        <taxon>Eukaryota</taxon>
        <taxon>Viridiplantae</taxon>
        <taxon>Streptophyta</taxon>
        <taxon>Embryophyta</taxon>
        <taxon>Tracheophyta</taxon>
        <taxon>Spermatophyta</taxon>
        <taxon>Magnoliopsida</taxon>
        <taxon>eudicotyledons</taxon>
        <taxon>Gunneridae</taxon>
        <taxon>Pentapetalae</taxon>
        <taxon>rosids</taxon>
        <taxon>fabids</taxon>
        <taxon>Fabales</taxon>
        <taxon>Fabaceae</taxon>
        <taxon>Papilionoideae</taxon>
        <taxon>50 kb inversion clade</taxon>
        <taxon>NPAAA clade</taxon>
        <taxon>indigoferoid/millettioid clade</taxon>
        <taxon>Phaseoleae</taxon>
        <taxon>Canavalia</taxon>
    </lineage>
</organism>
<evidence type="ECO:0008006" key="4">
    <source>
        <dbReference type="Google" id="ProtNLM"/>
    </source>
</evidence>
<dbReference type="EMBL" id="JAYMYQ010000011">
    <property type="protein sequence ID" value="KAK7304739.1"/>
    <property type="molecule type" value="Genomic_DNA"/>
</dbReference>
<name>A0AAN9JUV7_CANGL</name>
<sequence length="145" mass="16443">MESQMAGANSAMSFCIPSQNNLHKVPLGFALGRVTALNNLCCIKTTFSAALRLYFLRTCGVLFSVVSFYLVYALFFAFVLSPSRVQLPTEYTHTNKQTENRTNRHFFWSKMFQLSAISVSDDSQSFGPKHVQHYFALPCAHLRMK</sequence>
<dbReference type="Proteomes" id="UP001367508">
    <property type="component" value="Unassembled WGS sequence"/>
</dbReference>
<feature type="transmembrane region" description="Helical" evidence="1">
    <location>
        <begin position="54"/>
        <end position="80"/>
    </location>
</feature>
<keyword evidence="3" id="KW-1185">Reference proteome</keyword>
<evidence type="ECO:0000313" key="3">
    <source>
        <dbReference type="Proteomes" id="UP001367508"/>
    </source>
</evidence>
<keyword evidence="1" id="KW-1133">Transmembrane helix</keyword>
<evidence type="ECO:0000256" key="1">
    <source>
        <dbReference type="SAM" id="Phobius"/>
    </source>
</evidence>
<dbReference type="AlphaFoldDB" id="A0AAN9JUV7"/>
<keyword evidence="1" id="KW-0472">Membrane</keyword>
<keyword evidence="1" id="KW-0812">Transmembrane</keyword>
<accession>A0AAN9JUV7</accession>